<name>A0A7X6S2E2_9LACO</name>
<dbReference type="RefSeq" id="WP_168721776.1">
    <property type="nucleotide sequence ID" value="NZ_JAAXPN010000003.1"/>
</dbReference>
<dbReference type="InterPro" id="IPR025164">
    <property type="entry name" value="Toastrack_DUF4097"/>
</dbReference>
<dbReference type="EMBL" id="JAAXPN010000003">
    <property type="protein sequence ID" value="NKZ23974.1"/>
    <property type="molecule type" value="Genomic_DNA"/>
</dbReference>
<dbReference type="Pfam" id="PF13349">
    <property type="entry name" value="DUF4097"/>
    <property type="match status" value="1"/>
</dbReference>
<accession>A0A7X6S2E2</accession>
<evidence type="ECO:0000256" key="1">
    <source>
        <dbReference type="SAM" id="Phobius"/>
    </source>
</evidence>
<comment type="caution">
    <text evidence="3">The sequence shown here is derived from an EMBL/GenBank/DDBJ whole genome shotgun (WGS) entry which is preliminary data.</text>
</comment>
<feature type="domain" description="DUF4097" evidence="2">
    <location>
        <begin position="48"/>
        <end position="184"/>
    </location>
</feature>
<proteinExistence type="predicted"/>
<feature type="transmembrane region" description="Helical" evidence="1">
    <location>
        <begin position="9"/>
        <end position="28"/>
    </location>
</feature>
<protein>
    <submittedName>
        <fullName evidence="3">DUF4097 domain-containing protein</fullName>
    </submittedName>
</protein>
<evidence type="ECO:0000259" key="2">
    <source>
        <dbReference type="Pfam" id="PF13349"/>
    </source>
</evidence>
<keyword evidence="1" id="KW-0812">Transmembrane</keyword>
<reference evidence="3 4" key="1">
    <citation type="submission" date="2020-04" db="EMBL/GenBank/DDBJ databases">
        <title>MicrobeNet Type strains.</title>
        <authorList>
            <person name="Nicholson A.C."/>
        </authorList>
    </citation>
    <scope>NUCLEOTIDE SEQUENCE [LARGE SCALE GENOMIC DNA]</scope>
    <source>
        <strain evidence="3 4">CCUG 61472</strain>
    </source>
</reference>
<dbReference type="Proteomes" id="UP000549765">
    <property type="component" value="Unassembled WGS sequence"/>
</dbReference>
<evidence type="ECO:0000313" key="4">
    <source>
        <dbReference type="Proteomes" id="UP000549765"/>
    </source>
</evidence>
<gene>
    <name evidence="3" type="ORF">HF964_04010</name>
</gene>
<keyword evidence="4" id="KW-1185">Reference proteome</keyword>
<dbReference type="AlphaFoldDB" id="A0A7X6S2E2"/>
<organism evidence="3 4">
    <name type="scientific">Periweissella fabalis</name>
    <dbReference type="NCBI Taxonomy" id="1070421"/>
    <lineage>
        <taxon>Bacteria</taxon>
        <taxon>Bacillati</taxon>
        <taxon>Bacillota</taxon>
        <taxon>Bacilli</taxon>
        <taxon>Lactobacillales</taxon>
        <taxon>Lactobacillaceae</taxon>
        <taxon>Periweissella</taxon>
    </lineage>
</organism>
<evidence type="ECO:0000313" key="3">
    <source>
        <dbReference type="EMBL" id="NKZ23974.1"/>
    </source>
</evidence>
<keyword evidence="1" id="KW-0472">Membrane</keyword>
<sequence length="212" mass="22967">MKTTKKRNFIIMILLVICLIVWAGVYFYRTQATMTHYQSTIPTNDALQNISLNSGGSDVNLTFANTGASEINLAGDVTPAFIKQNEIIQKEATALHLNFNNSQGHRLFNSKKTSTHAIDVTIPISAAIKLKTVIINTHGGDIRLVNVNQLRALKINTNGGDVYLSDQDALTFNHKFTTSGGDNDFADSGRGNVNNGGTLAITTNGGDIIRSK</sequence>
<keyword evidence="1" id="KW-1133">Transmembrane helix</keyword>